<sequence>MKKLMLKLGILMIMVLSISMISCSDDSDDTFLGRFDGTQWEFFKNGESQDIFFEFNDNIKNPVTEWFDEIGSCYYKYNWAAKVEFEVLENSYDTFIVKCEYNDGYNTTVYNFTVIDGEIVVQVGVSDDGYRGSYAGVLLDPTTNIDDLSICY</sequence>
<evidence type="ECO:0000313" key="3">
    <source>
        <dbReference type="Proteomes" id="UP001597241"/>
    </source>
</evidence>
<dbReference type="PROSITE" id="PS51257">
    <property type="entry name" value="PROKAR_LIPOPROTEIN"/>
    <property type="match status" value="1"/>
</dbReference>
<proteinExistence type="predicted"/>
<protein>
    <recommendedName>
        <fullName evidence="4">Lipoprotein</fullName>
    </recommendedName>
</protein>
<accession>A0ABW3WQM9</accession>
<feature type="signal peptide" evidence="1">
    <location>
        <begin position="1"/>
        <end position="24"/>
    </location>
</feature>
<evidence type="ECO:0000256" key="1">
    <source>
        <dbReference type="SAM" id="SignalP"/>
    </source>
</evidence>
<comment type="caution">
    <text evidence="2">The sequence shown here is derived from an EMBL/GenBank/DDBJ whole genome shotgun (WGS) entry which is preliminary data.</text>
</comment>
<evidence type="ECO:0000313" key="2">
    <source>
        <dbReference type="EMBL" id="MFD1293948.1"/>
    </source>
</evidence>
<feature type="chain" id="PRO_5045772356" description="Lipoprotein" evidence="1">
    <location>
        <begin position="25"/>
        <end position="152"/>
    </location>
</feature>
<reference evidence="3" key="1">
    <citation type="journal article" date="2019" name="Int. J. Syst. Evol. Microbiol.">
        <title>The Global Catalogue of Microorganisms (GCM) 10K type strain sequencing project: providing services to taxonomists for standard genome sequencing and annotation.</title>
        <authorList>
            <consortium name="The Broad Institute Genomics Platform"/>
            <consortium name="The Broad Institute Genome Sequencing Center for Infectious Disease"/>
            <person name="Wu L."/>
            <person name="Ma J."/>
        </authorList>
    </citation>
    <scope>NUCLEOTIDE SEQUENCE [LARGE SCALE GENOMIC DNA]</scope>
    <source>
        <strain evidence="3">CCUG 62221</strain>
    </source>
</reference>
<organism evidence="2 3">
    <name type="scientific">Lutibacter holmesii</name>
    <dbReference type="NCBI Taxonomy" id="1137985"/>
    <lineage>
        <taxon>Bacteria</taxon>
        <taxon>Pseudomonadati</taxon>
        <taxon>Bacteroidota</taxon>
        <taxon>Flavobacteriia</taxon>
        <taxon>Flavobacteriales</taxon>
        <taxon>Flavobacteriaceae</taxon>
        <taxon>Lutibacter</taxon>
    </lineage>
</organism>
<name>A0ABW3WQM9_9FLAO</name>
<dbReference type="RefSeq" id="WP_386809144.1">
    <property type="nucleotide sequence ID" value="NZ_JBHTMV010000004.1"/>
</dbReference>
<evidence type="ECO:0008006" key="4">
    <source>
        <dbReference type="Google" id="ProtNLM"/>
    </source>
</evidence>
<gene>
    <name evidence="2" type="ORF">ACFQ5N_08885</name>
</gene>
<keyword evidence="1" id="KW-0732">Signal</keyword>
<dbReference type="Proteomes" id="UP001597241">
    <property type="component" value="Unassembled WGS sequence"/>
</dbReference>
<dbReference type="EMBL" id="JBHTMV010000004">
    <property type="protein sequence ID" value="MFD1293948.1"/>
    <property type="molecule type" value="Genomic_DNA"/>
</dbReference>
<keyword evidence="3" id="KW-1185">Reference proteome</keyword>